<keyword evidence="2" id="KW-1185">Reference proteome</keyword>
<evidence type="ECO:0000313" key="1">
    <source>
        <dbReference type="EMBL" id="KIK36481.1"/>
    </source>
</evidence>
<dbReference type="InParanoid" id="A0A0D0A4D6"/>
<gene>
    <name evidence="1" type="ORF">CY34DRAFT_811247</name>
</gene>
<protein>
    <submittedName>
        <fullName evidence="1">Uncharacterized protein</fullName>
    </submittedName>
</protein>
<dbReference type="EMBL" id="KN835525">
    <property type="protein sequence ID" value="KIK36481.1"/>
    <property type="molecule type" value="Genomic_DNA"/>
</dbReference>
<dbReference type="HOGENOM" id="CLU_2924269_0_0_1"/>
<dbReference type="AlphaFoldDB" id="A0A0D0A4D6"/>
<reference evidence="2" key="2">
    <citation type="submission" date="2015-01" db="EMBL/GenBank/DDBJ databases">
        <title>Evolutionary Origins and Diversification of the Mycorrhizal Mutualists.</title>
        <authorList>
            <consortium name="DOE Joint Genome Institute"/>
            <consortium name="Mycorrhizal Genomics Consortium"/>
            <person name="Kohler A."/>
            <person name="Kuo A."/>
            <person name="Nagy L.G."/>
            <person name="Floudas D."/>
            <person name="Copeland A."/>
            <person name="Barry K.W."/>
            <person name="Cichocki N."/>
            <person name="Veneault-Fourrey C."/>
            <person name="LaButti K."/>
            <person name="Lindquist E.A."/>
            <person name="Lipzen A."/>
            <person name="Lundell T."/>
            <person name="Morin E."/>
            <person name="Murat C."/>
            <person name="Riley R."/>
            <person name="Ohm R."/>
            <person name="Sun H."/>
            <person name="Tunlid A."/>
            <person name="Henrissat B."/>
            <person name="Grigoriev I.V."/>
            <person name="Hibbett D.S."/>
            <person name="Martin F."/>
        </authorList>
    </citation>
    <scope>NUCLEOTIDE SEQUENCE [LARGE SCALE GENOMIC DNA]</scope>
    <source>
        <strain evidence="2">UH-Slu-Lm8-n1</strain>
    </source>
</reference>
<reference evidence="1 2" key="1">
    <citation type="submission" date="2014-04" db="EMBL/GenBank/DDBJ databases">
        <authorList>
            <consortium name="DOE Joint Genome Institute"/>
            <person name="Kuo A."/>
            <person name="Ruytinx J."/>
            <person name="Rineau F."/>
            <person name="Colpaert J."/>
            <person name="Kohler A."/>
            <person name="Nagy L.G."/>
            <person name="Floudas D."/>
            <person name="Copeland A."/>
            <person name="Barry K.W."/>
            <person name="Cichocki N."/>
            <person name="Veneault-Fourrey C."/>
            <person name="LaButti K."/>
            <person name="Lindquist E.A."/>
            <person name="Lipzen A."/>
            <person name="Lundell T."/>
            <person name="Morin E."/>
            <person name="Murat C."/>
            <person name="Sun H."/>
            <person name="Tunlid A."/>
            <person name="Henrissat B."/>
            <person name="Grigoriev I.V."/>
            <person name="Hibbett D.S."/>
            <person name="Martin F."/>
            <person name="Nordberg H.P."/>
            <person name="Cantor M.N."/>
            <person name="Hua S.X."/>
        </authorList>
    </citation>
    <scope>NUCLEOTIDE SEQUENCE [LARGE SCALE GENOMIC DNA]</scope>
    <source>
        <strain evidence="1 2">UH-Slu-Lm8-n1</strain>
    </source>
</reference>
<evidence type="ECO:0000313" key="2">
    <source>
        <dbReference type="Proteomes" id="UP000054485"/>
    </source>
</evidence>
<proteinExistence type="predicted"/>
<organism evidence="1 2">
    <name type="scientific">Suillus luteus UH-Slu-Lm8-n1</name>
    <dbReference type="NCBI Taxonomy" id="930992"/>
    <lineage>
        <taxon>Eukaryota</taxon>
        <taxon>Fungi</taxon>
        <taxon>Dikarya</taxon>
        <taxon>Basidiomycota</taxon>
        <taxon>Agaricomycotina</taxon>
        <taxon>Agaricomycetes</taxon>
        <taxon>Agaricomycetidae</taxon>
        <taxon>Boletales</taxon>
        <taxon>Suillineae</taxon>
        <taxon>Suillaceae</taxon>
        <taxon>Suillus</taxon>
    </lineage>
</organism>
<sequence length="61" mass="6788">MTQSYVGMRPARISDMMECVNFSLTRPFSADQAPASAGYGHAESARYTDAHCFHQGFDLVR</sequence>
<dbReference type="Proteomes" id="UP000054485">
    <property type="component" value="Unassembled WGS sequence"/>
</dbReference>
<name>A0A0D0A4D6_9AGAM</name>
<accession>A0A0D0A4D6</accession>